<feature type="domain" description="LUD" evidence="1">
    <location>
        <begin position="26"/>
        <end position="167"/>
    </location>
</feature>
<evidence type="ECO:0000259" key="1">
    <source>
        <dbReference type="Pfam" id="PF02589"/>
    </source>
</evidence>
<proteinExistence type="predicted"/>
<organism evidence="2 3">
    <name type="scientific">Halogranum rubrum</name>
    <dbReference type="NCBI Taxonomy" id="553466"/>
    <lineage>
        <taxon>Archaea</taxon>
        <taxon>Methanobacteriati</taxon>
        <taxon>Methanobacteriota</taxon>
        <taxon>Stenosarchaea group</taxon>
        <taxon>Halobacteria</taxon>
        <taxon>Halobacteriales</taxon>
        <taxon>Haloferacaceae</taxon>
    </lineage>
</organism>
<protein>
    <submittedName>
        <fullName evidence="2">L-lactate dehydrogenase complex protein LldG</fullName>
    </submittedName>
</protein>
<dbReference type="SUPFAM" id="SSF100950">
    <property type="entry name" value="NagB/RpiA/CoA transferase-like"/>
    <property type="match status" value="1"/>
</dbReference>
<dbReference type="InterPro" id="IPR037171">
    <property type="entry name" value="NagB/RpiA_transferase-like"/>
</dbReference>
<dbReference type="InterPro" id="IPR003741">
    <property type="entry name" value="LUD_dom"/>
</dbReference>
<gene>
    <name evidence="2" type="ORF">SAMN04487950_4041</name>
</gene>
<dbReference type="STRING" id="553466.SAMN04487950_4041"/>
<dbReference type="EMBL" id="FOTC01000007">
    <property type="protein sequence ID" value="SFL50575.1"/>
    <property type="molecule type" value="Genomic_DNA"/>
</dbReference>
<sequence>MATGTVSTFEDSLERLDVGWTRTSPEAVESTLAELIRGPAVGVALAESLSLPESVRRDPTPADLREAKTGVTMASLAIADYGSLVLESTPEGAEQVSLFPDLHVAVLYESDIVDGMEEAFSWLGPRLREGGTDGKSAILATGPSATADMGSLVRGAHGPKAVHVVIVADDEDENEAERVDE</sequence>
<accession>A0A1I4I8F9</accession>
<evidence type="ECO:0000313" key="2">
    <source>
        <dbReference type="EMBL" id="SFL50575.1"/>
    </source>
</evidence>
<dbReference type="InterPro" id="IPR024185">
    <property type="entry name" value="FTHF_cligase-like_sf"/>
</dbReference>
<dbReference type="Pfam" id="PF02589">
    <property type="entry name" value="LUD_dom"/>
    <property type="match status" value="1"/>
</dbReference>
<dbReference type="PANTHER" id="PTHR43682:SF1">
    <property type="entry name" value="LACTATE UTILIZATION PROTEIN C"/>
    <property type="match status" value="1"/>
</dbReference>
<dbReference type="RefSeq" id="WP_089871852.1">
    <property type="nucleotide sequence ID" value="NZ_FOTC01000007.1"/>
</dbReference>
<name>A0A1I4I8F9_9EURY</name>
<dbReference type="Proteomes" id="UP000199607">
    <property type="component" value="Unassembled WGS sequence"/>
</dbReference>
<dbReference type="AlphaFoldDB" id="A0A1I4I8F9"/>
<dbReference type="Gene3D" id="3.40.50.10420">
    <property type="entry name" value="NagB/RpiA/CoA transferase-like"/>
    <property type="match status" value="1"/>
</dbReference>
<reference evidence="3" key="1">
    <citation type="submission" date="2016-10" db="EMBL/GenBank/DDBJ databases">
        <authorList>
            <person name="Varghese N."/>
            <person name="Submissions S."/>
        </authorList>
    </citation>
    <scope>NUCLEOTIDE SEQUENCE [LARGE SCALE GENOMIC DNA]</scope>
    <source>
        <strain evidence="3">CGMCC 1.7738</strain>
    </source>
</reference>
<keyword evidence="3" id="KW-1185">Reference proteome</keyword>
<dbReference type="PANTHER" id="PTHR43682">
    <property type="entry name" value="LACTATE UTILIZATION PROTEIN C"/>
    <property type="match status" value="1"/>
</dbReference>
<evidence type="ECO:0000313" key="3">
    <source>
        <dbReference type="Proteomes" id="UP000199607"/>
    </source>
</evidence>